<feature type="compositionally biased region" description="Polar residues" evidence="16">
    <location>
        <begin position="247"/>
        <end position="264"/>
    </location>
</feature>
<evidence type="ECO:0000256" key="13">
    <source>
        <dbReference type="ARBA" id="ARBA00023125"/>
    </source>
</evidence>
<feature type="compositionally biased region" description="Low complexity" evidence="16">
    <location>
        <begin position="888"/>
        <end position="898"/>
    </location>
</feature>
<keyword evidence="12" id="KW-0779">Telomere</keyword>
<feature type="compositionally biased region" description="Polar residues" evidence="16">
    <location>
        <begin position="540"/>
        <end position="565"/>
    </location>
</feature>
<feature type="compositionally biased region" description="Low complexity" evidence="16">
    <location>
        <begin position="825"/>
        <end position="837"/>
    </location>
</feature>
<dbReference type="CDD" id="cd14368">
    <property type="entry name" value="CUE_DEF1_like"/>
    <property type="match status" value="1"/>
</dbReference>
<keyword evidence="11" id="KW-0832">Ubl conjugation</keyword>
<sequence>MSEVQQRPISTRGRGSTRGGRGGIAFGARSGAARSSRNSNGDTNVSYSIEDQTEMGQLKKQYSAQLVRLGEMFPDWSNENLLTTLQENNGDLQATATKISEGLAAQWGEVKNKKADRSRSKVKEPSSTGANTDLSGSRGARAGRVGFDTRTASRGRGGAPNESRNGRPARGRGGASTNGGARLSRDLTEESTAPTWDITTETEAESKPSDADGWDNEPEPNETGGDAHTGDIPWGETAKATPAKVTPKNSIIQPGLTSWANILKSTPVPVQKKPSPPKQVPPPPVPQLQAAPEPKEAEPIVEILPAPKETAPEPPTETAIPEPEEAAVLPTVEPELELEAAPEIPIVPEVREIVPTLSQQPLTEVNLEKIEDAAPPAPTTTQASTIASSVPPPSADSSVAPLPSQPTVTTPRSTHAGVVMPKGTPRMYSRRVLDQQEGVVMPSNHGAVEHATLQFGSMGLSGDLDDEDEVEQAETVSQPPQPSPIAQPVTALPPTGPAQLPISQASVTEPLSIPRQAPGLPAHPQAAPHQPSQPPLAPQNMAQQQQHMSNQYNRYANPDSQQQPQAKPFETFGAPIQQQQSVPQPQSQPQQAQTQPQPPQTQQHAYASYAAQLPHQQTSHIGVGVSTTPDQQQQQYSNYYDRAQPPGFGNQYNSSYMQQGQSQQDAGANQQRASSGLGGTGEALGQIPTSAPGPGQVQQPTSRYGAAQVGEQSSNHGTPSPAVSTIQQTSQPHNPAIQQYPGGIPGYGYQQHPYYNQFMHQNYYNHPNPFGKHQGMYAYPQAYMSPQYSDHSSTPAGLGGFGTPSTQGRESVGLGDYGRMNATASQQQQQSLPQHSSAYGGAIPNFLNSRGLPEQQQLGSGVAQQQAVQQGQNDESMKFGENKPPTGPSSTPSISGQPGRPGSATSGANIGPQHGAQTPATNSMVLDKARALRVSIQCIAEVILNMVSPAAVTLVPAGEGGDMGNTKRPVVSGGPVGSRFMERKR</sequence>
<accession>A0ABR3GDJ5</accession>
<comment type="caution">
    <text evidence="18">The sequence shown here is derived from an EMBL/GenBank/DDBJ whole genome shotgun (WGS) entry which is preliminary data.</text>
</comment>
<dbReference type="Pfam" id="PF02845">
    <property type="entry name" value="CUE"/>
    <property type="match status" value="1"/>
</dbReference>
<dbReference type="EMBL" id="JBBBZM010000111">
    <property type="protein sequence ID" value="KAL0633850.1"/>
    <property type="molecule type" value="Genomic_DNA"/>
</dbReference>
<keyword evidence="13" id="KW-0238">DNA-binding</keyword>
<evidence type="ECO:0000256" key="4">
    <source>
        <dbReference type="ARBA" id="ARBA00005491"/>
    </source>
</evidence>
<evidence type="ECO:0000256" key="15">
    <source>
        <dbReference type="ARBA" id="ARBA00023242"/>
    </source>
</evidence>
<evidence type="ECO:0000256" key="2">
    <source>
        <dbReference type="ARBA" id="ARBA00004496"/>
    </source>
</evidence>
<feature type="compositionally biased region" description="Low complexity" evidence="16">
    <location>
        <begin position="26"/>
        <end position="41"/>
    </location>
</feature>
<feature type="compositionally biased region" description="Low complexity" evidence="16">
    <location>
        <begin position="855"/>
        <end position="872"/>
    </location>
</feature>
<evidence type="ECO:0000256" key="9">
    <source>
        <dbReference type="ARBA" id="ARBA00022763"/>
    </source>
</evidence>
<feature type="compositionally biased region" description="Polar residues" evidence="16">
    <location>
        <begin position="614"/>
        <end position="630"/>
    </location>
</feature>
<comment type="subcellular location">
    <subcellularLocation>
        <location evidence="3">Chromosome</location>
        <location evidence="3">Telomere</location>
    </subcellularLocation>
    <subcellularLocation>
        <location evidence="2">Cytoplasm</location>
    </subcellularLocation>
    <subcellularLocation>
        <location evidence="1">Nucleus</location>
    </subcellularLocation>
</comment>
<comment type="similarity">
    <text evidence="4">Belongs to the DEF1 family.</text>
</comment>
<feature type="compositionally biased region" description="Acidic residues" evidence="16">
    <location>
        <begin position="463"/>
        <end position="472"/>
    </location>
</feature>
<feature type="region of interest" description="Disordered" evidence="16">
    <location>
        <begin position="110"/>
        <end position="326"/>
    </location>
</feature>
<evidence type="ECO:0000256" key="8">
    <source>
        <dbReference type="ARBA" id="ARBA00022553"/>
    </source>
</evidence>
<feature type="compositionally biased region" description="Polar residues" evidence="16">
    <location>
        <begin position="190"/>
        <end position="201"/>
    </location>
</feature>
<dbReference type="PROSITE" id="PS51140">
    <property type="entry name" value="CUE"/>
    <property type="match status" value="1"/>
</dbReference>
<feature type="compositionally biased region" description="Pro residues" evidence="16">
    <location>
        <begin position="274"/>
        <end position="286"/>
    </location>
</feature>
<evidence type="ECO:0000256" key="3">
    <source>
        <dbReference type="ARBA" id="ARBA00004574"/>
    </source>
</evidence>
<protein>
    <recommendedName>
        <fullName evidence="5">RNA polymerase II degradation factor 1</fullName>
    </recommendedName>
</protein>
<keyword evidence="9" id="KW-0227">DNA damage</keyword>
<feature type="region of interest" description="Disordered" evidence="16">
    <location>
        <begin position="1"/>
        <end position="56"/>
    </location>
</feature>
<feature type="compositionally biased region" description="Polar residues" evidence="16">
    <location>
        <begin position="125"/>
        <end position="134"/>
    </location>
</feature>
<feature type="compositionally biased region" description="Low complexity" evidence="16">
    <location>
        <begin position="316"/>
        <end position="326"/>
    </location>
</feature>
<keyword evidence="6" id="KW-0158">Chromosome</keyword>
<evidence type="ECO:0000256" key="10">
    <source>
        <dbReference type="ARBA" id="ARBA00022786"/>
    </source>
</evidence>
<evidence type="ECO:0000313" key="19">
    <source>
        <dbReference type="Proteomes" id="UP001447188"/>
    </source>
</evidence>
<proteinExistence type="inferred from homology"/>
<feature type="compositionally biased region" description="Basic and acidic residues" evidence="16">
    <location>
        <begin position="110"/>
        <end position="124"/>
    </location>
</feature>
<feature type="region of interest" description="Disordered" evidence="16">
    <location>
        <begin position="788"/>
        <end position="919"/>
    </location>
</feature>
<keyword evidence="10" id="KW-0833">Ubl conjugation pathway</keyword>
<evidence type="ECO:0000256" key="7">
    <source>
        <dbReference type="ARBA" id="ARBA00022490"/>
    </source>
</evidence>
<reference evidence="18 19" key="1">
    <citation type="submission" date="2024-02" db="EMBL/GenBank/DDBJ databases">
        <title>Discinaceae phylogenomics.</title>
        <authorList>
            <person name="Dirks A.C."/>
            <person name="James T.Y."/>
        </authorList>
    </citation>
    <scope>NUCLEOTIDE SEQUENCE [LARGE SCALE GENOMIC DNA]</scope>
    <source>
        <strain evidence="18 19">ACD0624</strain>
    </source>
</reference>
<feature type="compositionally biased region" description="Low complexity" evidence="16">
    <location>
        <begin position="379"/>
        <end position="402"/>
    </location>
</feature>
<keyword evidence="8" id="KW-0597">Phosphoprotein</keyword>
<dbReference type="PANTHER" id="PTHR16308:SF13">
    <property type="entry name" value="PROTEIN LINGERER"/>
    <property type="match status" value="1"/>
</dbReference>
<feature type="compositionally biased region" description="Low complexity" evidence="16">
    <location>
        <begin position="577"/>
        <end position="603"/>
    </location>
</feature>
<dbReference type="InterPro" id="IPR051833">
    <property type="entry name" value="TC-DDR_regulator"/>
</dbReference>
<evidence type="ECO:0000256" key="16">
    <source>
        <dbReference type="SAM" id="MobiDB-lite"/>
    </source>
</evidence>
<keyword evidence="19" id="KW-1185">Reference proteome</keyword>
<evidence type="ECO:0000256" key="12">
    <source>
        <dbReference type="ARBA" id="ARBA00022895"/>
    </source>
</evidence>
<evidence type="ECO:0000256" key="11">
    <source>
        <dbReference type="ARBA" id="ARBA00022843"/>
    </source>
</evidence>
<feature type="region of interest" description="Disordered" evidence="16">
    <location>
        <begin position="457"/>
        <end position="745"/>
    </location>
</feature>
<feature type="compositionally biased region" description="Gly residues" evidence="16">
    <location>
        <begin position="16"/>
        <end position="25"/>
    </location>
</feature>
<feature type="compositionally biased region" description="Low complexity" evidence="16">
    <location>
        <begin position="135"/>
        <end position="144"/>
    </location>
</feature>
<evidence type="ECO:0000256" key="14">
    <source>
        <dbReference type="ARBA" id="ARBA00023204"/>
    </source>
</evidence>
<evidence type="ECO:0000313" key="18">
    <source>
        <dbReference type="EMBL" id="KAL0633850.1"/>
    </source>
</evidence>
<dbReference type="Proteomes" id="UP001447188">
    <property type="component" value="Unassembled WGS sequence"/>
</dbReference>
<organism evidence="18 19">
    <name type="scientific">Discina gigas</name>
    <dbReference type="NCBI Taxonomy" id="1032678"/>
    <lineage>
        <taxon>Eukaryota</taxon>
        <taxon>Fungi</taxon>
        <taxon>Dikarya</taxon>
        <taxon>Ascomycota</taxon>
        <taxon>Pezizomycotina</taxon>
        <taxon>Pezizomycetes</taxon>
        <taxon>Pezizales</taxon>
        <taxon>Discinaceae</taxon>
        <taxon>Discina</taxon>
    </lineage>
</organism>
<feature type="region of interest" description="Disordered" evidence="16">
    <location>
        <begin position="963"/>
        <end position="985"/>
    </location>
</feature>
<keyword evidence="15" id="KW-0539">Nucleus</keyword>
<evidence type="ECO:0000256" key="6">
    <source>
        <dbReference type="ARBA" id="ARBA00022454"/>
    </source>
</evidence>
<keyword evidence="14" id="KW-0234">DNA repair</keyword>
<dbReference type="InterPro" id="IPR003892">
    <property type="entry name" value="CUE"/>
</dbReference>
<feature type="region of interest" description="Disordered" evidence="16">
    <location>
        <begin position="368"/>
        <end position="426"/>
    </location>
</feature>
<dbReference type="InterPro" id="IPR041803">
    <property type="entry name" value="DEF1_CUE"/>
</dbReference>
<dbReference type="PANTHER" id="PTHR16308">
    <property type="entry name" value="UBIQUITIN ASSOCIATED PROTEIN 2-LIKE/LINGERER"/>
    <property type="match status" value="1"/>
</dbReference>
<gene>
    <name evidence="18" type="primary">DEF1</name>
    <name evidence="18" type="ORF">Q9L58_007221</name>
</gene>
<evidence type="ECO:0000256" key="1">
    <source>
        <dbReference type="ARBA" id="ARBA00004123"/>
    </source>
</evidence>
<feature type="domain" description="CUE" evidence="17">
    <location>
        <begin position="61"/>
        <end position="104"/>
    </location>
</feature>
<name>A0ABR3GDJ5_9PEZI</name>
<feature type="compositionally biased region" description="Low complexity" evidence="16">
    <location>
        <begin position="516"/>
        <end position="530"/>
    </location>
</feature>
<feature type="compositionally biased region" description="Polar residues" evidence="16">
    <location>
        <begin position="710"/>
        <end position="737"/>
    </location>
</feature>
<feature type="compositionally biased region" description="Polar residues" evidence="16">
    <location>
        <begin position="650"/>
        <end position="674"/>
    </location>
</feature>
<evidence type="ECO:0000259" key="17">
    <source>
        <dbReference type="PROSITE" id="PS51140"/>
    </source>
</evidence>
<keyword evidence="7" id="KW-0963">Cytoplasm</keyword>
<evidence type="ECO:0000256" key="5">
    <source>
        <dbReference type="ARBA" id="ARBA00020536"/>
    </source>
</evidence>